<evidence type="ECO:0000256" key="1">
    <source>
        <dbReference type="ARBA" id="ARBA00005755"/>
    </source>
</evidence>
<dbReference type="SUPFAM" id="SSF54060">
    <property type="entry name" value="His-Me finger endonucleases"/>
    <property type="match status" value="1"/>
</dbReference>
<dbReference type="GO" id="GO:0003677">
    <property type="term" value="F:DNA binding"/>
    <property type="evidence" value="ECO:0007669"/>
    <property type="project" value="UniProtKB-KW"/>
</dbReference>
<evidence type="ECO:0000313" key="11">
    <source>
        <dbReference type="Proteomes" id="UP000002358"/>
    </source>
</evidence>
<dbReference type="Pfam" id="PF02945">
    <property type="entry name" value="Endonuclease_7"/>
    <property type="match status" value="1"/>
</dbReference>
<feature type="domain" description="DNA-directed DNA polymerase family B mitochondria/virus" evidence="9">
    <location>
        <begin position="61"/>
        <end position="256"/>
    </location>
</feature>
<comment type="similarity">
    <text evidence="1">Belongs to the DNA polymerase type-B family.</text>
</comment>
<comment type="catalytic activity">
    <reaction evidence="8">
        <text>DNA(n) + a 2'-deoxyribonucleoside 5'-triphosphate = DNA(n+1) + diphosphate</text>
        <dbReference type="Rhea" id="RHEA:22508"/>
        <dbReference type="Rhea" id="RHEA-COMP:17339"/>
        <dbReference type="Rhea" id="RHEA-COMP:17340"/>
        <dbReference type="ChEBI" id="CHEBI:33019"/>
        <dbReference type="ChEBI" id="CHEBI:61560"/>
        <dbReference type="ChEBI" id="CHEBI:173112"/>
        <dbReference type="EC" id="2.7.7.7"/>
    </reaction>
</comment>
<protein>
    <recommendedName>
        <fullName evidence="2">DNA-directed DNA polymerase</fullName>
        <ecNumber evidence="2">2.7.7.7</ecNumber>
    </recommendedName>
</protein>
<keyword evidence="7" id="KW-0238">DNA-binding</keyword>
<dbReference type="Proteomes" id="UP000002358">
    <property type="component" value="Unassembled WGS sequence"/>
</dbReference>
<dbReference type="InterPro" id="IPR036397">
    <property type="entry name" value="RNaseH_sf"/>
</dbReference>
<dbReference type="GO" id="GO:0000166">
    <property type="term" value="F:nucleotide binding"/>
    <property type="evidence" value="ECO:0007669"/>
    <property type="project" value="InterPro"/>
</dbReference>
<dbReference type="EnsemblMetazoa" id="XM_016987536">
    <property type="protein sequence ID" value="XP_016843025"/>
    <property type="gene ID" value="LOC107981514"/>
</dbReference>
<evidence type="ECO:0000259" key="9">
    <source>
        <dbReference type="Pfam" id="PF03175"/>
    </source>
</evidence>
<accession>A0A7M7IS97</accession>
<dbReference type="EC" id="2.7.7.7" evidence="2"/>
<proteinExistence type="inferred from homology"/>
<reference evidence="10" key="1">
    <citation type="submission" date="2021-01" db="UniProtKB">
        <authorList>
            <consortium name="EnsemblMetazoa"/>
        </authorList>
    </citation>
    <scope>IDENTIFICATION</scope>
</reference>
<dbReference type="GO" id="GO:0003887">
    <property type="term" value="F:DNA-directed DNA polymerase activity"/>
    <property type="evidence" value="ECO:0007669"/>
    <property type="project" value="UniProtKB-KW"/>
</dbReference>
<dbReference type="AlphaFoldDB" id="A0A7M7IS97"/>
<dbReference type="SUPFAM" id="SSF53098">
    <property type="entry name" value="Ribonuclease H-like"/>
    <property type="match status" value="1"/>
</dbReference>
<dbReference type="RefSeq" id="XP_016843025.1">
    <property type="nucleotide sequence ID" value="XM_016987536.2"/>
</dbReference>
<dbReference type="OrthoDB" id="7653437at2759"/>
<dbReference type="InterPro" id="IPR004868">
    <property type="entry name" value="DNA-dir_DNA_pol_B_mt/vir"/>
</dbReference>
<evidence type="ECO:0000256" key="6">
    <source>
        <dbReference type="ARBA" id="ARBA00022932"/>
    </source>
</evidence>
<keyword evidence="6" id="KW-0239">DNA-directed DNA polymerase</keyword>
<evidence type="ECO:0000256" key="4">
    <source>
        <dbReference type="ARBA" id="ARBA00022695"/>
    </source>
</evidence>
<keyword evidence="3" id="KW-0808">Transferase</keyword>
<evidence type="ECO:0000256" key="3">
    <source>
        <dbReference type="ARBA" id="ARBA00022679"/>
    </source>
</evidence>
<dbReference type="Gene3D" id="3.30.420.10">
    <property type="entry name" value="Ribonuclease H-like superfamily/Ribonuclease H"/>
    <property type="match status" value="1"/>
</dbReference>
<dbReference type="GO" id="GO:0006260">
    <property type="term" value="P:DNA replication"/>
    <property type="evidence" value="ECO:0007669"/>
    <property type="project" value="UniProtKB-KW"/>
</dbReference>
<dbReference type="InParanoid" id="A0A7M7IS97"/>
<keyword evidence="5" id="KW-0235">DNA replication</keyword>
<dbReference type="PANTHER" id="PTHR31511">
    <property type="entry name" value="PROTEIN CBG23764"/>
    <property type="match status" value="1"/>
</dbReference>
<evidence type="ECO:0000256" key="8">
    <source>
        <dbReference type="ARBA" id="ARBA00049244"/>
    </source>
</evidence>
<sequence length="275" mass="31878">MRLTDLEEISFRRSSTCHICRKPITGEELAVRDHCHLTGRFRGAAHNSCNLNYKDSRFIPVVFHNLNYDTHFILKEIATSTLMKGRVNLIPHNKEKYISFTKYVDDCNISFRFIDSWRFLPSSLEKLASYLKNVPIAVKEFRSDGLTDEKIDLLRRKGVFPYDFVNGLDKLTTTKLPEKNDFYNKLTDSHIAEEDYKHAVQVWNKFNISTLGEYSDLYLKTDVLLLVDVFESFRETSLKAYDLCPAHFYTTPGLTFSAALKMTKVELELLTDIAC</sequence>
<organism evidence="10 11">
    <name type="scientific">Nasonia vitripennis</name>
    <name type="common">Parasitic wasp</name>
    <dbReference type="NCBI Taxonomy" id="7425"/>
    <lineage>
        <taxon>Eukaryota</taxon>
        <taxon>Metazoa</taxon>
        <taxon>Ecdysozoa</taxon>
        <taxon>Arthropoda</taxon>
        <taxon>Hexapoda</taxon>
        <taxon>Insecta</taxon>
        <taxon>Pterygota</taxon>
        <taxon>Neoptera</taxon>
        <taxon>Endopterygota</taxon>
        <taxon>Hymenoptera</taxon>
        <taxon>Apocrita</taxon>
        <taxon>Proctotrupomorpha</taxon>
        <taxon>Chalcidoidea</taxon>
        <taxon>Pteromalidae</taxon>
        <taxon>Pteromalinae</taxon>
        <taxon>Nasonia</taxon>
    </lineage>
</organism>
<keyword evidence="11" id="KW-1185">Reference proteome</keyword>
<evidence type="ECO:0000256" key="7">
    <source>
        <dbReference type="ARBA" id="ARBA00023125"/>
    </source>
</evidence>
<dbReference type="PANTHER" id="PTHR31511:SF12">
    <property type="entry name" value="RHO TERMINATION FACTOR N-TERMINAL DOMAIN-CONTAINING PROTEIN"/>
    <property type="match status" value="1"/>
</dbReference>
<dbReference type="Pfam" id="PF03175">
    <property type="entry name" value="DNA_pol_B_2"/>
    <property type="match status" value="1"/>
</dbReference>
<evidence type="ECO:0000256" key="5">
    <source>
        <dbReference type="ARBA" id="ARBA00022705"/>
    </source>
</evidence>
<keyword evidence="4" id="KW-0548">Nucleotidyltransferase</keyword>
<dbReference type="GeneID" id="107981514"/>
<evidence type="ECO:0000256" key="2">
    <source>
        <dbReference type="ARBA" id="ARBA00012417"/>
    </source>
</evidence>
<dbReference type="InterPro" id="IPR012337">
    <property type="entry name" value="RNaseH-like_sf"/>
</dbReference>
<name>A0A7M7IS97_NASVI</name>
<dbReference type="InterPro" id="IPR044925">
    <property type="entry name" value="His-Me_finger_sf"/>
</dbReference>
<dbReference type="InterPro" id="IPR004211">
    <property type="entry name" value="Endonuclease_7"/>
</dbReference>
<evidence type="ECO:0000313" key="10">
    <source>
        <dbReference type="EnsemblMetazoa" id="XP_016843025"/>
    </source>
</evidence>
<dbReference type="KEGG" id="nvi:107981514"/>